<dbReference type="Proteomes" id="UP000274545">
    <property type="component" value="Unassembled WGS sequence"/>
</dbReference>
<dbReference type="EMBL" id="RAHC01000008">
    <property type="protein sequence ID" value="RUP76348.1"/>
    <property type="molecule type" value="Genomic_DNA"/>
</dbReference>
<gene>
    <name evidence="1" type="ORF">D6D54_06245</name>
</gene>
<reference evidence="1 2" key="1">
    <citation type="journal article" date="2019" name="Genome Biol. Evol.">
        <title>Toxin and genome evolution in a Drosophila defensive symbiosis.</title>
        <authorList>
            <person name="Ballinger M.J."/>
            <person name="Gawryluk R.M."/>
            <person name="Perlman S.J."/>
        </authorList>
    </citation>
    <scope>NUCLEOTIDE SEQUENCE [LARGE SCALE GENOMIC DNA]</scope>
    <source>
        <strain evidence="2">sNeo</strain>
    </source>
</reference>
<dbReference type="AlphaFoldDB" id="A0A433EPU2"/>
<name>A0A433EPU2_9MOLU</name>
<evidence type="ECO:0000313" key="2">
    <source>
        <dbReference type="Proteomes" id="UP000274545"/>
    </source>
</evidence>
<proteinExistence type="predicted"/>
<dbReference type="RefSeq" id="WP_127093123.1">
    <property type="nucleotide sequence ID" value="NZ_RAHC01000008.1"/>
</dbReference>
<protein>
    <submittedName>
        <fullName evidence="1">Uncharacterized protein</fullName>
    </submittedName>
</protein>
<comment type="caution">
    <text evidence="1">The sequence shown here is derived from an EMBL/GenBank/DDBJ whole genome shotgun (WGS) entry which is preliminary data.</text>
</comment>
<organism evidence="1 2">
    <name type="scientific">Spiroplasma poulsonii</name>
    <dbReference type="NCBI Taxonomy" id="2138"/>
    <lineage>
        <taxon>Bacteria</taxon>
        <taxon>Bacillati</taxon>
        <taxon>Mycoplasmatota</taxon>
        <taxon>Mollicutes</taxon>
        <taxon>Entomoplasmatales</taxon>
        <taxon>Spiroplasmataceae</taxon>
        <taxon>Spiroplasma</taxon>
    </lineage>
</organism>
<sequence length="242" mass="29900">MFSRMTKDVTFYLKREEWKFALNEDNFKYKPRFVLDRYQKKMGEQNFRSFKYWIFKRWILKNFAYTQDFIHRFYKYQRKLDLVLNGREQEFIYNVEEVNFTLWRPLKVLPVAFDLESKEKCHFKNNAVNIHFFTAQNETDFFCKGVLLITNKRLIIDGFDKDNNERVVQFNLNNINNVEYIDIGVKITVGKQTYLLRENNHMLILALLYRCLGRKKVTFDLKKITIKFYFLKNRKMRQRRWF</sequence>
<evidence type="ECO:0000313" key="1">
    <source>
        <dbReference type="EMBL" id="RUP76348.1"/>
    </source>
</evidence>
<accession>A0A433EPU2</accession>